<protein>
    <submittedName>
        <fullName evidence="4">TetR family transcriptional regulator</fullName>
    </submittedName>
</protein>
<evidence type="ECO:0000313" key="4">
    <source>
        <dbReference type="EMBL" id="PSL07635.1"/>
    </source>
</evidence>
<evidence type="ECO:0000256" key="1">
    <source>
        <dbReference type="ARBA" id="ARBA00023125"/>
    </source>
</evidence>
<dbReference type="PRINTS" id="PR00455">
    <property type="entry name" value="HTHTETR"/>
</dbReference>
<dbReference type="PROSITE" id="PS50977">
    <property type="entry name" value="HTH_TETR_2"/>
    <property type="match status" value="1"/>
</dbReference>
<comment type="caution">
    <text evidence="4">The sequence shown here is derived from an EMBL/GenBank/DDBJ whole genome shotgun (WGS) entry which is preliminary data.</text>
</comment>
<dbReference type="InterPro" id="IPR009057">
    <property type="entry name" value="Homeodomain-like_sf"/>
</dbReference>
<sequence>MKFYRSECVYHSQMESILQKSRVDVNEDIFLKDPFSSDLGRGIITNSIEMMIELGFENFTFKKLSTKIGCTESAVYRYFENKHKLLLYLTSWYWGYVQQNLIFGTANMADPRRKLEIAIRILVHGPIFTKNDFIDPLALRRLLTDEATKAIMTKEVDEEYQKGFFNHYHKLGERIAEIILEINPRFQFPKTLVSTVMESSMMQSYYSRHLPGLTEHQPGDEKRIDFFNQLVFKTIENEN</sequence>
<evidence type="ECO:0000313" key="5">
    <source>
        <dbReference type="Proteomes" id="UP000240708"/>
    </source>
</evidence>
<dbReference type="InterPro" id="IPR001647">
    <property type="entry name" value="HTH_TetR"/>
</dbReference>
<name>A0A2P8EDS7_9BACT</name>
<keyword evidence="1 2" id="KW-0238">DNA-binding</keyword>
<dbReference type="Gene3D" id="1.10.357.10">
    <property type="entry name" value="Tetracycline Repressor, domain 2"/>
    <property type="match status" value="1"/>
</dbReference>
<dbReference type="Pfam" id="PF00440">
    <property type="entry name" value="TetR_N"/>
    <property type="match status" value="1"/>
</dbReference>
<dbReference type="GO" id="GO:0003677">
    <property type="term" value="F:DNA binding"/>
    <property type="evidence" value="ECO:0007669"/>
    <property type="project" value="UniProtKB-UniRule"/>
</dbReference>
<gene>
    <name evidence="4" type="ORF">CLV48_101568</name>
</gene>
<feature type="DNA-binding region" description="H-T-H motif" evidence="2">
    <location>
        <begin position="60"/>
        <end position="79"/>
    </location>
</feature>
<dbReference type="SUPFAM" id="SSF46689">
    <property type="entry name" value="Homeodomain-like"/>
    <property type="match status" value="1"/>
</dbReference>
<accession>A0A2P8EDS7</accession>
<proteinExistence type="predicted"/>
<dbReference type="EMBL" id="PYGF01000001">
    <property type="protein sequence ID" value="PSL07635.1"/>
    <property type="molecule type" value="Genomic_DNA"/>
</dbReference>
<reference evidence="4 5" key="1">
    <citation type="submission" date="2018-03" db="EMBL/GenBank/DDBJ databases">
        <title>Genomic Encyclopedia of Archaeal and Bacterial Type Strains, Phase II (KMG-II): from individual species to whole genera.</title>
        <authorList>
            <person name="Goeker M."/>
        </authorList>
    </citation>
    <scope>NUCLEOTIDE SEQUENCE [LARGE SCALE GENOMIC DNA]</scope>
    <source>
        <strain evidence="4 5">DSM 28057</strain>
    </source>
</reference>
<dbReference type="Proteomes" id="UP000240708">
    <property type="component" value="Unassembled WGS sequence"/>
</dbReference>
<evidence type="ECO:0000259" key="3">
    <source>
        <dbReference type="PROSITE" id="PS50977"/>
    </source>
</evidence>
<evidence type="ECO:0000256" key="2">
    <source>
        <dbReference type="PROSITE-ProRule" id="PRU00335"/>
    </source>
</evidence>
<dbReference type="AlphaFoldDB" id="A0A2P8EDS7"/>
<keyword evidence="5" id="KW-1185">Reference proteome</keyword>
<organism evidence="4 5">
    <name type="scientific">Cecembia rubra</name>
    <dbReference type="NCBI Taxonomy" id="1485585"/>
    <lineage>
        <taxon>Bacteria</taxon>
        <taxon>Pseudomonadati</taxon>
        <taxon>Bacteroidota</taxon>
        <taxon>Cytophagia</taxon>
        <taxon>Cytophagales</taxon>
        <taxon>Cyclobacteriaceae</taxon>
        <taxon>Cecembia</taxon>
    </lineage>
</organism>
<feature type="domain" description="HTH tetR-type" evidence="3">
    <location>
        <begin position="37"/>
        <end position="97"/>
    </location>
</feature>